<evidence type="ECO:0000313" key="4">
    <source>
        <dbReference type="Proteomes" id="UP000013827"/>
    </source>
</evidence>
<reference evidence="4" key="1">
    <citation type="journal article" date="2013" name="Nature">
        <title>Pan genome of the phytoplankton Emiliania underpins its global distribution.</title>
        <authorList>
            <person name="Read B.A."/>
            <person name="Kegel J."/>
            <person name="Klute M.J."/>
            <person name="Kuo A."/>
            <person name="Lefebvre S.C."/>
            <person name="Maumus F."/>
            <person name="Mayer C."/>
            <person name="Miller J."/>
            <person name="Monier A."/>
            <person name="Salamov A."/>
            <person name="Young J."/>
            <person name="Aguilar M."/>
            <person name="Claverie J.M."/>
            <person name="Frickenhaus S."/>
            <person name="Gonzalez K."/>
            <person name="Herman E.K."/>
            <person name="Lin Y.C."/>
            <person name="Napier J."/>
            <person name="Ogata H."/>
            <person name="Sarno A.F."/>
            <person name="Shmutz J."/>
            <person name="Schroeder D."/>
            <person name="de Vargas C."/>
            <person name="Verret F."/>
            <person name="von Dassow P."/>
            <person name="Valentin K."/>
            <person name="Van de Peer Y."/>
            <person name="Wheeler G."/>
            <person name="Dacks J.B."/>
            <person name="Delwiche C.F."/>
            <person name="Dyhrman S.T."/>
            <person name="Glockner G."/>
            <person name="John U."/>
            <person name="Richards T."/>
            <person name="Worden A.Z."/>
            <person name="Zhang X."/>
            <person name="Grigoriev I.V."/>
            <person name="Allen A.E."/>
            <person name="Bidle K."/>
            <person name="Borodovsky M."/>
            <person name="Bowler C."/>
            <person name="Brownlee C."/>
            <person name="Cock J.M."/>
            <person name="Elias M."/>
            <person name="Gladyshev V.N."/>
            <person name="Groth M."/>
            <person name="Guda C."/>
            <person name="Hadaegh A."/>
            <person name="Iglesias-Rodriguez M.D."/>
            <person name="Jenkins J."/>
            <person name="Jones B.M."/>
            <person name="Lawson T."/>
            <person name="Leese F."/>
            <person name="Lindquist E."/>
            <person name="Lobanov A."/>
            <person name="Lomsadze A."/>
            <person name="Malik S.B."/>
            <person name="Marsh M.E."/>
            <person name="Mackinder L."/>
            <person name="Mock T."/>
            <person name="Mueller-Roeber B."/>
            <person name="Pagarete A."/>
            <person name="Parker M."/>
            <person name="Probert I."/>
            <person name="Quesneville H."/>
            <person name="Raines C."/>
            <person name="Rensing S.A."/>
            <person name="Riano-Pachon D.M."/>
            <person name="Richier S."/>
            <person name="Rokitta S."/>
            <person name="Shiraiwa Y."/>
            <person name="Soanes D.M."/>
            <person name="van der Giezen M."/>
            <person name="Wahlund T.M."/>
            <person name="Williams B."/>
            <person name="Wilson W."/>
            <person name="Wolfe G."/>
            <person name="Wurch L.L."/>
        </authorList>
    </citation>
    <scope>NUCLEOTIDE SEQUENCE</scope>
</reference>
<evidence type="ECO:0000256" key="2">
    <source>
        <dbReference type="ARBA" id="ARBA00023235"/>
    </source>
</evidence>
<dbReference type="PANTHER" id="PTHR43709">
    <property type="entry name" value="ACONITATE ISOMERASE-RELATED"/>
    <property type="match status" value="1"/>
</dbReference>
<dbReference type="Proteomes" id="UP000013827">
    <property type="component" value="Unassembled WGS sequence"/>
</dbReference>
<reference evidence="3" key="2">
    <citation type="submission" date="2024-10" db="UniProtKB">
        <authorList>
            <consortium name="EnsemblProtists"/>
        </authorList>
    </citation>
    <scope>IDENTIFICATION</scope>
</reference>
<protein>
    <recommendedName>
        <fullName evidence="5">3-methylitaconate isomerase</fullName>
    </recommendedName>
</protein>
<dbReference type="HOGENOM" id="CLU_026443_2_0_1"/>
<dbReference type="GO" id="GO:0016853">
    <property type="term" value="F:isomerase activity"/>
    <property type="evidence" value="ECO:0007669"/>
    <property type="project" value="UniProtKB-KW"/>
</dbReference>
<dbReference type="PaxDb" id="2903-EOD25686"/>
<dbReference type="EnsemblProtists" id="EOD25686">
    <property type="protein sequence ID" value="EOD25686"/>
    <property type="gene ID" value="EMIHUDRAFT_463389"/>
</dbReference>
<keyword evidence="4" id="KW-1185">Reference proteome</keyword>
<dbReference type="PANTHER" id="PTHR43709:SF2">
    <property type="entry name" value="DUF453 DOMAIN PROTEIN (AFU_ORTHOLOGUE AFUA_6G00360)"/>
    <property type="match status" value="1"/>
</dbReference>
<evidence type="ECO:0008006" key="5">
    <source>
        <dbReference type="Google" id="ProtNLM"/>
    </source>
</evidence>
<dbReference type="Pfam" id="PF04303">
    <property type="entry name" value="PrpF"/>
    <property type="match status" value="1"/>
</dbReference>
<name>A0A0D3JQA1_EMIH1</name>
<dbReference type="GeneID" id="17271231"/>
<evidence type="ECO:0000313" key="3">
    <source>
        <dbReference type="EnsemblProtists" id="EOD25686"/>
    </source>
</evidence>
<dbReference type="OMA" id="QIDGMGA"/>
<dbReference type="STRING" id="2903.R1ERT3"/>
<proteinExistence type="inferred from homology"/>
<accession>A0A0D3JQA1</accession>
<dbReference type="AlphaFoldDB" id="A0A0D3JQA1"/>
<dbReference type="Gene3D" id="3.10.310.10">
    <property type="entry name" value="Diaminopimelate Epimerase, Chain A, domain 1"/>
    <property type="match status" value="2"/>
</dbReference>
<comment type="similarity">
    <text evidence="1">Belongs to the PrpF family.</text>
</comment>
<dbReference type="SUPFAM" id="SSF54506">
    <property type="entry name" value="Diaminopimelate epimerase-like"/>
    <property type="match status" value="2"/>
</dbReference>
<dbReference type="KEGG" id="ehx:EMIHUDRAFT_463389"/>
<sequence>MARLVRAALMRGGTSKGVVFRAADLPPAGAARDAVIVAALGPDSTGLAIDGVGGGVTSTLKAAVVAPPSKPGFAADYHFAQVSRGGGIDWRSSCANFASAAALVAADDGMALREADGSAVVRLWASGAGEALSVTLPATDAPPVAIAGVRGEAPPLRVEFELGGHALLPTGRPEEEGLRLGDRPLRATIVDVAGNPQVLVRAVEGGLRGDEAAEEATAALVWEAVDALLDEAAGRVGLKARPSGMRLLWLSARRDHCLAGGGAVAAAECDLLSRVSAGSRVHHAHTGTGALALACAAAVPGTVAHELVRGGGGGGCGGGGEAGAELRIAHPQGVMRVHASVGRDADGRHVAHSAGMVRTARYLMVGEVVV</sequence>
<evidence type="ECO:0000256" key="1">
    <source>
        <dbReference type="ARBA" id="ARBA00007673"/>
    </source>
</evidence>
<keyword evidence="2" id="KW-0413">Isomerase</keyword>
<dbReference type="InterPro" id="IPR007400">
    <property type="entry name" value="PrpF-like"/>
</dbReference>
<dbReference type="RefSeq" id="XP_005778115.1">
    <property type="nucleotide sequence ID" value="XM_005778058.1"/>
</dbReference>
<organism evidence="3 4">
    <name type="scientific">Emiliania huxleyi (strain CCMP1516)</name>
    <dbReference type="NCBI Taxonomy" id="280463"/>
    <lineage>
        <taxon>Eukaryota</taxon>
        <taxon>Haptista</taxon>
        <taxon>Haptophyta</taxon>
        <taxon>Prymnesiophyceae</taxon>
        <taxon>Isochrysidales</taxon>
        <taxon>Noelaerhabdaceae</taxon>
        <taxon>Emiliania</taxon>
    </lineage>
</organism>